<keyword evidence="1 5" id="KW-0489">Methyltransferase</keyword>
<accession>A0A1H3Z5S0</accession>
<dbReference type="SUPFAM" id="SSF53335">
    <property type="entry name" value="S-adenosyl-L-methionine-dependent methyltransferases"/>
    <property type="match status" value="1"/>
</dbReference>
<dbReference type="InterPro" id="IPR029063">
    <property type="entry name" value="SAM-dependent_MTases_sf"/>
</dbReference>
<evidence type="ECO:0000256" key="2">
    <source>
        <dbReference type="ARBA" id="ARBA00022691"/>
    </source>
</evidence>
<dbReference type="Gene3D" id="3.40.50.150">
    <property type="entry name" value="Vaccinia Virus protein VP39"/>
    <property type="match status" value="1"/>
</dbReference>
<dbReference type="GO" id="GO:0032259">
    <property type="term" value="P:methylation"/>
    <property type="evidence" value="ECO:0007669"/>
    <property type="project" value="UniProtKB-KW"/>
</dbReference>
<evidence type="ECO:0000313" key="5">
    <source>
        <dbReference type="EMBL" id="SEA19017.1"/>
    </source>
</evidence>
<dbReference type="PROSITE" id="PS00092">
    <property type="entry name" value="N6_MTASE"/>
    <property type="match status" value="1"/>
</dbReference>
<dbReference type="InterPro" id="IPR002052">
    <property type="entry name" value="DNA_methylase_N6_adenine_CS"/>
</dbReference>
<keyword evidence="6" id="KW-1185">Reference proteome</keyword>
<dbReference type="GO" id="GO:0003676">
    <property type="term" value="F:nucleic acid binding"/>
    <property type="evidence" value="ECO:0007669"/>
    <property type="project" value="InterPro"/>
</dbReference>
<keyword evidence="2" id="KW-0949">S-adenosyl-L-methionine</keyword>
<protein>
    <submittedName>
        <fullName evidence="5">tRNA1(Val) A37 N6-methylase TrmN6</fullName>
    </submittedName>
</protein>
<dbReference type="PANTHER" id="PTHR47739:SF1">
    <property type="entry name" value="TRNA1(VAL) (ADENINE(37)-N6)-METHYLTRANSFERASE"/>
    <property type="match status" value="1"/>
</dbReference>
<sequence length="274" mass="28895">MTTPAVPVAKQGGSPETRDAPPERFRDEDLTRDAFLGGRVILRQPRVGYRAATDPVLLAAACAATHGQRVLDLGCGAGAAALCLAARVDGLEIHGLELQPRYAALARSNAAHAGVALTVHEGDVARPPAALRARMFDHVVANPPFFPAHGACAPDAGRDAARREGAAALATWIDCGLRRLRQGGWITLIHRAERLPEMLGALAGRAGDVALLPIQARAGREAGRVLLRARKDSRAPFRLLAPLVMHVGPAHLKDGDDFAPEALAVLRDGAALRL</sequence>
<dbReference type="Pfam" id="PF05175">
    <property type="entry name" value="MTS"/>
    <property type="match status" value="1"/>
</dbReference>
<organism evidence="5 6">
    <name type="scientific">Rubrimonas cliftonensis</name>
    <dbReference type="NCBI Taxonomy" id="89524"/>
    <lineage>
        <taxon>Bacteria</taxon>
        <taxon>Pseudomonadati</taxon>
        <taxon>Pseudomonadota</taxon>
        <taxon>Alphaproteobacteria</taxon>
        <taxon>Rhodobacterales</taxon>
        <taxon>Paracoccaceae</taxon>
        <taxon>Rubrimonas</taxon>
    </lineage>
</organism>
<dbReference type="PANTHER" id="PTHR47739">
    <property type="entry name" value="TRNA1(VAL) (ADENINE(37)-N6)-METHYLTRANSFERASE"/>
    <property type="match status" value="1"/>
</dbReference>
<dbReference type="InterPro" id="IPR007848">
    <property type="entry name" value="Small_mtfrase_dom"/>
</dbReference>
<dbReference type="STRING" id="89524.SAMN05444370_103403"/>
<evidence type="ECO:0000313" key="6">
    <source>
        <dbReference type="Proteomes" id="UP000198703"/>
    </source>
</evidence>
<dbReference type="EMBL" id="FNQM01000003">
    <property type="protein sequence ID" value="SEA19017.1"/>
    <property type="molecule type" value="Genomic_DNA"/>
</dbReference>
<feature type="region of interest" description="Disordered" evidence="3">
    <location>
        <begin position="1"/>
        <end position="24"/>
    </location>
</feature>
<proteinExistence type="predicted"/>
<evidence type="ECO:0000256" key="3">
    <source>
        <dbReference type="SAM" id="MobiDB-lite"/>
    </source>
</evidence>
<dbReference type="Proteomes" id="UP000198703">
    <property type="component" value="Unassembled WGS sequence"/>
</dbReference>
<dbReference type="GO" id="GO:0008757">
    <property type="term" value="F:S-adenosylmethionine-dependent methyltransferase activity"/>
    <property type="evidence" value="ECO:0007669"/>
    <property type="project" value="UniProtKB-ARBA"/>
</dbReference>
<dbReference type="GO" id="GO:0008170">
    <property type="term" value="F:N-methyltransferase activity"/>
    <property type="evidence" value="ECO:0007669"/>
    <property type="project" value="UniProtKB-ARBA"/>
</dbReference>
<evidence type="ECO:0000256" key="1">
    <source>
        <dbReference type="ARBA" id="ARBA00022603"/>
    </source>
</evidence>
<dbReference type="AlphaFoldDB" id="A0A1H3Z5S0"/>
<evidence type="ECO:0000259" key="4">
    <source>
        <dbReference type="Pfam" id="PF05175"/>
    </source>
</evidence>
<gene>
    <name evidence="5" type="ORF">SAMN05444370_103403</name>
</gene>
<name>A0A1H3Z5S0_9RHOB</name>
<feature type="domain" description="Methyltransferase small" evidence="4">
    <location>
        <begin position="57"/>
        <end position="146"/>
    </location>
</feature>
<dbReference type="InterPro" id="IPR050210">
    <property type="entry name" value="tRNA_Adenine-N(6)_MTase"/>
</dbReference>
<reference evidence="5 6" key="1">
    <citation type="submission" date="2016-10" db="EMBL/GenBank/DDBJ databases">
        <authorList>
            <person name="de Groot N.N."/>
        </authorList>
    </citation>
    <scope>NUCLEOTIDE SEQUENCE [LARGE SCALE GENOMIC DNA]</scope>
    <source>
        <strain evidence="5 6">DSM 15345</strain>
    </source>
</reference>
<keyword evidence="1 5" id="KW-0808">Transferase</keyword>